<keyword evidence="2" id="KW-0040">ANK repeat</keyword>
<dbReference type="InterPro" id="IPR054471">
    <property type="entry name" value="GPIID_WHD"/>
</dbReference>
<dbReference type="Gene3D" id="3.40.50.300">
    <property type="entry name" value="P-loop containing nucleotide triphosphate hydrolases"/>
    <property type="match status" value="1"/>
</dbReference>
<dbReference type="Pfam" id="PF12796">
    <property type="entry name" value="Ank_2"/>
    <property type="match status" value="2"/>
</dbReference>
<dbReference type="Pfam" id="PF24883">
    <property type="entry name" value="NPHP3_N"/>
    <property type="match status" value="1"/>
</dbReference>
<dbReference type="SMART" id="SM00248">
    <property type="entry name" value="ANK"/>
    <property type="match status" value="8"/>
</dbReference>
<gene>
    <name evidence="7" type="ORF">C8F04DRAFT_1010282</name>
</gene>
<feature type="chain" id="PRO_5041995852" evidence="4">
    <location>
        <begin position="17"/>
        <end position="814"/>
    </location>
</feature>
<evidence type="ECO:0000259" key="6">
    <source>
        <dbReference type="Pfam" id="PF24883"/>
    </source>
</evidence>
<feature type="domain" description="GPI inositol-deacylase winged helix" evidence="5">
    <location>
        <begin position="369"/>
        <end position="450"/>
    </location>
</feature>
<keyword evidence="1" id="KW-0677">Repeat</keyword>
<dbReference type="InterPro" id="IPR002110">
    <property type="entry name" value="Ankyrin_rpt"/>
</dbReference>
<protein>
    <submittedName>
        <fullName evidence="7">Ankyrin repeat-containing domain protein</fullName>
    </submittedName>
</protein>
<feature type="domain" description="Nephrocystin 3-like N-terminal" evidence="6">
    <location>
        <begin position="98"/>
        <end position="260"/>
    </location>
</feature>
<comment type="caution">
    <text evidence="7">The sequence shown here is derived from an EMBL/GenBank/DDBJ whole genome shotgun (WGS) entry which is preliminary data.</text>
</comment>
<evidence type="ECO:0000313" key="7">
    <source>
        <dbReference type="EMBL" id="KAJ7024967.1"/>
    </source>
</evidence>
<dbReference type="SUPFAM" id="SSF52540">
    <property type="entry name" value="P-loop containing nucleoside triphosphate hydrolases"/>
    <property type="match status" value="1"/>
</dbReference>
<dbReference type="InterPro" id="IPR036770">
    <property type="entry name" value="Ankyrin_rpt-contain_sf"/>
</dbReference>
<feature type="signal peptide" evidence="4">
    <location>
        <begin position="1"/>
        <end position="16"/>
    </location>
</feature>
<dbReference type="AlphaFoldDB" id="A0AAD6WTP3"/>
<evidence type="ECO:0000256" key="2">
    <source>
        <dbReference type="PROSITE-ProRule" id="PRU00023"/>
    </source>
</evidence>
<evidence type="ECO:0000313" key="8">
    <source>
        <dbReference type="Proteomes" id="UP001218188"/>
    </source>
</evidence>
<name>A0AAD6WTP3_9AGAR</name>
<dbReference type="Gene3D" id="1.25.40.20">
    <property type="entry name" value="Ankyrin repeat-containing domain"/>
    <property type="match status" value="1"/>
</dbReference>
<feature type="repeat" description="ANK" evidence="2">
    <location>
        <begin position="578"/>
        <end position="610"/>
    </location>
</feature>
<evidence type="ECO:0000256" key="1">
    <source>
        <dbReference type="ARBA" id="ARBA00022737"/>
    </source>
</evidence>
<reference evidence="7" key="1">
    <citation type="submission" date="2023-03" db="EMBL/GenBank/DDBJ databases">
        <title>Massive genome expansion in bonnet fungi (Mycena s.s.) driven by repeated elements and novel gene families across ecological guilds.</title>
        <authorList>
            <consortium name="Lawrence Berkeley National Laboratory"/>
            <person name="Harder C.B."/>
            <person name="Miyauchi S."/>
            <person name="Viragh M."/>
            <person name="Kuo A."/>
            <person name="Thoen E."/>
            <person name="Andreopoulos B."/>
            <person name="Lu D."/>
            <person name="Skrede I."/>
            <person name="Drula E."/>
            <person name="Henrissat B."/>
            <person name="Morin E."/>
            <person name="Kohler A."/>
            <person name="Barry K."/>
            <person name="LaButti K."/>
            <person name="Morin E."/>
            <person name="Salamov A."/>
            <person name="Lipzen A."/>
            <person name="Mereny Z."/>
            <person name="Hegedus B."/>
            <person name="Baldrian P."/>
            <person name="Stursova M."/>
            <person name="Weitz H."/>
            <person name="Taylor A."/>
            <person name="Grigoriev I.V."/>
            <person name="Nagy L.G."/>
            <person name="Martin F."/>
            <person name="Kauserud H."/>
        </authorList>
    </citation>
    <scope>NUCLEOTIDE SEQUENCE</scope>
    <source>
        <strain evidence="7">CBHHK200</strain>
    </source>
</reference>
<evidence type="ECO:0000256" key="3">
    <source>
        <dbReference type="SAM" id="MobiDB-lite"/>
    </source>
</evidence>
<feature type="repeat" description="ANK" evidence="2">
    <location>
        <begin position="644"/>
        <end position="676"/>
    </location>
</feature>
<accession>A0AAD6WTP3</accession>
<sequence length="814" mass="88346">MLYILLLLSLIYLGISQRRPNLNVHGGTGGAGGQSGEQGGGGGTGEGPIVNVGPVTIVKHHANKEEGMDASRLAFLDWFSPINFFLRHADISQGREKGTGGWLLAANVFQRWKSQAGRTLWCCGMPGAGKTVLVSMVVDHLSTECQNNSLRDIGVACIYLNYKEANNQTPSKLLAGLWRQLVLNRDIGSDAEKLYQQHREKGTAPSLEEVAGVLSASLEEFSRVFIIIDAMDEYPEFQQHILLKYLAAMGSNVNLMITSRQNISPQAFSFENLETLDIHATTEDLESYIDAQINLSPCLTEHIEEKPELREDIHAKIIGAVDGMFLLAKLHLESLSTKNTIKAVREALKELPKDLHDSYDVAMQRIDVQSKEDRKMARSTITWVANAKRPLTVEELRVALAVEPGTQQLDKENFMTIKRILSVCAGLVIVDEQLSVVRLVHYTTQEYLDSIQAQQFPDAQMEITCTLLTFLAFDGYPDSFRNSDDIPPLAEYSQYCLAHAAGQPEVQLREILLKFLGEAFRWMNIMDDEWTYKRMWNSMPWNYSWKESQPSALWIAAGANLVETTKFLLEGPPLPQHSMDPEIIVASYYGHKEIVRILLDKGADVNAARGEYGSALQAAATGGHTDVVRILLDNSANINAAGGYNGSSLQAAAARGHTDIVCILLDKGADVNAAEGDYGSSLQAAAAGGHTEIVRILLDKGANVNAPGGVYGSSLQAAAARGYTKIVRSLLDKGANVNAAGGAFGSSLQAAAAGGHTDIVGIRLDKGADIDATGGEYGSSLQAAAAGGHTDIVSILLDKGARFPVPVENERDVQ</sequence>
<keyword evidence="4" id="KW-0732">Signal</keyword>
<dbReference type="PANTHER" id="PTHR10039">
    <property type="entry name" value="AMELOGENIN"/>
    <property type="match status" value="1"/>
</dbReference>
<proteinExistence type="predicted"/>
<feature type="repeat" description="ANK" evidence="2">
    <location>
        <begin position="611"/>
        <end position="643"/>
    </location>
</feature>
<feature type="repeat" description="ANK" evidence="2">
    <location>
        <begin position="677"/>
        <end position="709"/>
    </location>
</feature>
<dbReference type="PANTHER" id="PTHR10039:SF15">
    <property type="entry name" value="NACHT DOMAIN-CONTAINING PROTEIN"/>
    <property type="match status" value="1"/>
</dbReference>
<dbReference type="Proteomes" id="UP001218188">
    <property type="component" value="Unassembled WGS sequence"/>
</dbReference>
<organism evidence="7 8">
    <name type="scientific">Mycena alexandri</name>
    <dbReference type="NCBI Taxonomy" id="1745969"/>
    <lineage>
        <taxon>Eukaryota</taxon>
        <taxon>Fungi</taxon>
        <taxon>Dikarya</taxon>
        <taxon>Basidiomycota</taxon>
        <taxon>Agaricomycotina</taxon>
        <taxon>Agaricomycetes</taxon>
        <taxon>Agaricomycetidae</taxon>
        <taxon>Agaricales</taxon>
        <taxon>Marasmiineae</taxon>
        <taxon>Mycenaceae</taxon>
        <taxon>Mycena</taxon>
    </lineage>
</organism>
<feature type="region of interest" description="Disordered" evidence="3">
    <location>
        <begin position="26"/>
        <end position="46"/>
    </location>
</feature>
<dbReference type="Pfam" id="PF22939">
    <property type="entry name" value="WHD_GPIID"/>
    <property type="match status" value="1"/>
</dbReference>
<dbReference type="SUPFAM" id="SSF48403">
    <property type="entry name" value="Ankyrin repeat"/>
    <property type="match status" value="1"/>
</dbReference>
<keyword evidence="8" id="KW-1185">Reference proteome</keyword>
<evidence type="ECO:0000256" key="4">
    <source>
        <dbReference type="SAM" id="SignalP"/>
    </source>
</evidence>
<dbReference type="PROSITE" id="PS50088">
    <property type="entry name" value="ANK_REPEAT"/>
    <property type="match status" value="5"/>
</dbReference>
<dbReference type="InterPro" id="IPR027417">
    <property type="entry name" value="P-loop_NTPase"/>
</dbReference>
<dbReference type="PROSITE" id="PS50297">
    <property type="entry name" value="ANK_REP_REGION"/>
    <property type="match status" value="5"/>
</dbReference>
<dbReference type="InterPro" id="IPR056884">
    <property type="entry name" value="NPHP3-like_N"/>
</dbReference>
<evidence type="ECO:0000259" key="5">
    <source>
        <dbReference type="Pfam" id="PF22939"/>
    </source>
</evidence>
<feature type="repeat" description="ANK" evidence="2">
    <location>
        <begin position="713"/>
        <end position="742"/>
    </location>
</feature>
<dbReference type="EMBL" id="JARJCM010000161">
    <property type="protein sequence ID" value="KAJ7024967.1"/>
    <property type="molecule type" value="Genomic_DNA"/>
</dbReference>